<keyword evidence="3" id="KW-1185">Reference proteome</keyword>
<dbReference type="Pfam" id="PF00024">
    <property type="entry name" value="PAN_1"/>
    <property type="match status" value="1"/>
</dbReference>
<organism evidence="2 3">
    <name type="scientific">Setomelanomma holmii</name>
    <dbReference type="NCBI Taxonomy" id="210430"/>
    <lineage>
        <taxon>Eukaryota</taxon>
        <taxon>Fungi</taxon>
        <taxon>Dikarya</taxon>
        <taxon>Ascomycota</taxon>
        <taxon>Pezizomycotina</taxon>
        <taxon>Dothideomycetes</taxon>
        <taxon>Pleosporomycetidae</taxon>
        <taxon>Pleosporales</taxon>
        <taxon>Pleosporineae</taxon>
        <taxon>Phaeosphaeriaceae</taxon>
        <taxon>Setomelanomma</taxon>
    </lineage>
</organism>
<sequence>MHLRYCSWAKEPIGRLQSRQSEICLDERNAKSDCKDVDVAIVNNVLSQYSKSAWSICSKILRIPAPTTLRQTSVIDRTVQVTSFLYSTVTSAAISVAPVPVSTVVVPQQVSCTQKQKKVGYPSCAYNRYYRAVNGVSGDPGANNDFAVGLQQCEAACTSDHRCKFFYYDAYDPDQARGYSGGECDLMTNRTTGTEPVPRFSISGETQLKALAYINQAVQTSVK</sequence>
<evidence type="ECO:0000259" key="1">
    <source>
        <dbReference type="Pfam" id="PF00024"/>
    </source>
</evidence>
<name>A0A9P4GVA5_9PLEO</name>
<dbReference type="AlphaFoldDB" id="A0A9P4GVA5"/>
<dbReference type="OrthoDB" id="4900298at2759"/>
<dbReference type="Proteomes" id="UP000799777">
    <property type="component" value="Unassembled WGS sequence"/>
</dbReference>
<dbReference type="EMBL" id="ML978355">
    <property type="protein sequence ID" value="KAF2023363.1"/>
    <property type="molecule type" value="Genomic_DNA"/>
</dbReference>
<accession>A0A9P4GVA5</accession>
<proteinExistence type="predicted"/>
<comment type="caution">
    <text evidence="2">The sequence shown here is derived from an EMBL/GenBank/DDBJ whole genome shotgun (WGS) entry which is preliminary data.</text>
</comment>
<gene>
    <name evidence="2" type="ORF">EK21DRAFT_94978</name>
</gene>
<evidence type="ECO:0000313" key="2">
    <source>
        <dbReference type="EMBL" id="KAF2023363.1"/>
    </source>
</evidence>
<dbReference type="InterPro" id="IPR003609">
    <property type="entry name" value="Pan_app"/>
</dbReference>
<reference evidence="2" key="1">
    <citation type="journal article" date="2020" name="Stud. Mycol.">
        <title>101 Dothideomycetes genomes: a test case for predicting lifestyles and emergence of pathogens.</title>
        <authorList>
            <person name="Haridas S."/>
            <person name="Albert R."/>
            <person name="Binder M."/>
            <person name="Bloem J."/>
            <person name="Labutti K."/>
            <person name="Salamov A."/>
            <person name="Andreopoulos B."/>
            <person name="Baker S."/>
            <person name="Barry K."/>
            <person name="Bills G."/>
            <person name="Bluhm B."/>
            <person name="Cannon C."/>
            <person name="Castanera R."/>
            <person name="Culley D."/>
            <person name="Daum C."/>
            <person name="Ezra D."/>
            <person name="Gonzalez J."/>
            <person name="Henrissat B."/>
            <person name="Kuo A."/>
            <person name="Liang C."/>
            <person name="Lipzen A."/>
            <person name="Lutzoni F."/>
            <person name="Magnuson J."/>
            <person name="Mondo S."/>
            <person name="Nolan M."/>
            <person name="Ohm R."/>
            <person name="Pangilinan J."/>
            <person name="Park H.-J."/>
            <person name="Ramirez L."/>
            <person name="Alfaro M."/>
            <person name="Sun H."/>
            <person name="Tritt A."/>
            <person name="Yoshinaga Y."/>
            <person name="Zwiers L.-H."/>
            <person name="Turgeon B."/>
            <person name="Goodwin S."/>
            <person name="Spatafora J."/>
            <person name="Crous P."/>
            <person name="Grigoriev I."/>
        </authorList>
    </citation>
    <scope>NUCLEOTIDE SEQUENCE</scope>
    <source>
        <strain evidence="2">CBS 110217</strain>
    </source>
</reference>
<feature type="domain" description="Apple" evidence="1">
    <location>
        <begin position="130"/>
        <end position="189"/>
    </location>
</feature>
<dbReference type="Gene3D" id="3.50.4.10">
    <property type="entry name" value="Hepatocyte Growth Factor"/>
    <property type="match status" value="1"/>
</dbReference>
<evidence type="ECO:0000313" key="3">
    <source>
        <dbReference type="Proteomes" id="UP000799777"/>
    </source>
</evidence>
<protein>
    <recommendedName>
        <fullName evidence="1">Apple domain-containing protein</fullName>
    </recommendedName>
</protein>